<dbReference type="AlphaFoldDB" id="A0AAV8EQL7"/>
<feature type="compositionally biased region" description="Acidic residues" evidence="1">
    <location>
        <begin position="50"/>
        <end position="71"/>
    </location>
</feature>
<sequence>MADWILIGDGNLSNEEDDEITISTPYDLSDLVIALSSSDEMDKSCTESEYSSDEADAEEEEEGDYLPDEDSNYSEIGDDVFDIAPPVMSHKLERINRIAHLVLPRLPAKTLLRFKSVSPNFKNLISSPFMVLSHILHPKLVSGLFYDNGDSFGYVSFDPPLSNLPDASLSYLPEPSTIMASTLGVMCLRGLQTLKYYMTNPTTKQWTELPQPNMLHPDDVSVVVVFDEPSVYNFSGDYRVVCAYPVIEGVWTFETFSSGTWAWTQSSEICAVENILSESGTAVGAMAYWRTTMETVLSYNPVKDRTNIIPRPHSEMVEVWWELGEMDGKLSVTSKLHEKMILVSTLESANNEEMLHWEKVGSFWLSNDHGDPRPIQSQGSAALVFWEEKNYLRELVLRDVQGKVLRNFDYPNNYHDFVPYISTLVPVKRSDAGTSTEPSVSNNDELSQEATGSIGSGDEESVNRGMTLLH</sequence>
<gene>
    <name evidence="3" type="ORF">LUZ62_065353</name>
</gene>
<keyword evidence="4" id="KW-1185">Reference proteome</keyword>
<organism evidence="3 4">
    <name type="scientific">Rhynchospora pubera</name>
    <dbReference type="NCBI Taxonomy" id="906938"/>
    <lineage>
        <taxon>Eukaryota</taxon>
        <taxon>Viridiplantae</taxon>
        <taxon>Streptophyta</taxon>
        <taxon>Embryophyta</taxon>
        <taxon>Tracheophyta</taxon>
        <taxon>Spermatophyta</taxon>
        <taxon>Magnoliopsida</taxon>
        <taxon>Liliopsida</taxon>
        <taxon>Poales</taxon>
        <taxon>Cyperaceae</taxon>
        <taxon>Cyperoideae</taxon>
        <taxon>Rhynchosporeae</taxon>
        <taxon>Rhynchospora</taxon>
    </lineage>
</organism>
<dbReference type="EMBL" id="JAMFTS010000003">
    <property type="protein sequence ID" value="KAJ4781096.1"/>
    <property type="molecule type" value="Genomic_DNA"/>
</dbReference>
<name>A0AAV8EQL7_9POAL</name>
<dbReference type="Pfam" id="PF24750">
    <property type="entry name" value="b-prop_At3g26010-like"/>
    <property type="match status" value="1"/>
</dbReference>
<proteinExistence type="predicted"/>
<protein>
    <submittedName>
        <fullName evidence="3">F-box protein</fullName>
    </submittedName>
</protein>
<evidence type="ECO:0000256" key="1">
    <source>
        <dbReference type="SAM" id="MobiDB-lite"/>
    </source>
</evidence>
<feature type="domain" description="F-box protein At3g26010-like beta-propeller" evidence="2">
    <location>
        <begin position="178"/>
        <end position="346"/>
    </location>
</feature>
<accession>A0AAV8EQL7</accession>
<dbReference type="Proteomes" id="UP001140206">
    <property type="component" value="Chromosome 3"/>
</dbReference>
<reference evidence="3" key="1">
    <citation type="submission" date="2022-08" db="EMBL/GenBank/DDBJ databases">
        <authorList>
            <person name="Marques A."/>
        </authorList>
    </citation>
    <scope>NUCLEOTIDE SEQUENCE</scope>
    <source>
        <strain evidence="3">RhyPub2mFocal</strain>
        <tissue evidence="3">Leaves</tissue>
    </source>
</reference>
<dbReference type="PANTHER" id="PTHR35546">
    <property type="entry name" value="F-BOX PROTEIN INTERACTION DOMAIN PROTEIN-RELATED"/>
    <property type="match status" value="1"/>
</dbReference>
<comment type="caution">
    <text evidence="3">The sequence shown here is derived from an EMBL/GenBank/DDBJ whole genome shotgun (WGS) entry which is preliminary data.</text>
</comment>
<evidence type="ECO:0000259" key="2">
    <source>
        <dbReference type="Pfam" id="PF24750"/>
    </source>
</evidence>
<evidence type="ECO:0000313" key="4">
    <source>
        <dbReference type="Proteomes" id="UP001140206"/>
    </source>
</evidence>
<dbReference type="InterPro" id="IPR055290">
    <property type="entry name" value="At3g26010-like"/>
</dbReference>
<dbReference type="InterPro" id="IPR056592">
    <property type="entry name" value="Beta-prop_At3g26010-like"/>
</dbReference>
<dbReference type="PANTHER" id="PTHR35546:SF130">
    <property type="entry name" value="EXPRESSED PROTEIN"/>
    <property type="match status" value="1"/>
</dbReference>
<evidence type="ECO:0000313" key="3">
    <source>
        <dbReference type="EMBL" id="KAJ4781096.1"/>
    </source>
</evidence>
<feature type="region of interest" description="Disordered" evidence="1">
    <location>
        <begin position="431"/>
        <end position="470"/>
    </location>
</feature>
<feature type="compositionally biased region" description="Polar residues" evidence="1">
    <location>
        <begin position="432"/>
        <end position="453"/>
    </location>
</feature>
<feature type="region of interest" description="Disordered" evidence="1">
    <location>
        <begin position="38"/>
        <end position="71"/>
    </location>
</feature>